<dbReference type="GeneID" id="29393511"/>
<evidence type="ECO:0000313" key="4">
    <source>
        <dbReference type="EMBL" id="ADJ65431.1"/>
    </source>
</evidence>
<dbReference type="HOGENOM" id="CLU_717231_0_0_4"/>
<evidence type="ECO:0000259" key="3">
    <source>
        <dbReference type="Pfam" id="PF13458"/>
    </source>
</evidence>
<dbReference type="Pfam" id="PF13458">
    <property type="entry name" value="Peripla_BP_6"/>
    <property type="match status" value="1"/>
</dbReference>
<dbReference type="InterPro" id="IPR051010">
    <property type="entry name" value="BCAA_transport"/>
</dbReference>
<keyword evidence="2" id="KW-0732">Signal</keyword>
<comment type="similarity">
    <text evidence="1">Belongs to the leucine-binding protein family.</text>
</comment>
<protein>
    <submittedName>
        <fullName evidence="4">ABC-type branched-chain amino acid transport system, periplasmic component protein</fullName>
    </submittedName>
</protein>
<gene>
    <name evidence="4" type="primary">livK</name>
    <name evidence="4" type="ordered locus">Hsero_3960</name>
</gene>
<dbReference type="InterPro" id="IPR028081">
    <property type="entry name" value="Leu-bd"/>
</dbReference>
<evidence type="ECO:0000313" key="5">
    <source>
        <dbReference type="Proteomes" id="UP000000329"/>
    </source>
</evidence>
<dbReference type="STRING" id="757424.Hsero_3960"/>
<proteinExistence type="inferred from homology"/>
<accession>D8ISL5</accession>
<reference evidence="4 5" key="1">
    <citation type="submission" date="2010-04" db="EMBL/GenBank/DDBJ databases">
        <title>The genome of Herbaspirillum seropedicae SmR1, an endophytic, nitrogen-fixing, plant-growth promoting beta-Proteobacteria.</title>
        <authorList>
            <person name="Pedrosa F.O."/>
            <person name="Monteiro R.A."/>
            <person name="Wassem R."/>
            <person name="Cruz L.M."/>
            <person name="Ayub R.A."/>
            <person name="Colauto N.B."/>
            <person name="Fernandez M.A."/>
            <person name="Fungaro M.H.P."/>
            <person name="Grisard E.C."/>
            <person name="Hungria M."/>
            <person name="Madeira H.M.F."/>
            <person name="Nodari R.O."/>
            <person name="Osaku C.A."/>
            <person name="Petzl-Erler M.L."/>
            <person name="Terenzi H."/>
            <person name="Vieira L.G.E."/>
            <person name="Almeida M.I.M."/>
            <person name="Alves L.R."/>
            <person name="Arantes O.M.N."/>
            <person name="Balsanelli E."/>
            <person name="Barcellos F.G."/>
            <person name="Baura V.A."/>
            <person name="Binde D.R."/>
            <person name="Campo R.J."/>
            <person name="Chubatsu L.S."/>
            <person name="Chueire L.M.O."/>
            <person name="Ciferri R.R."/>
            <person name="Correa L.C."/>
            <person name="da Conceicao Silva J.L."/>
            <person name="Dabul A.N.G."/>
            <person name="Dambros B.P."/>
            <person name="Faoro H."/>
            <person name="Favetti A."/>
            <person name="Friedermann G."/>
            <person name="Furlaneto M.C."/>
            <person name="Gasques L.S."/>
            <person name="Gimenes C.C.T."/>
            <person name="Gioppo N.M.R."/>
            <person name="Glienke-Blanco C."/>
            <person name="Godoy L.P."/>
            <person name="Guerra M.P."/>
            <person name="Karp S."/>
            <person name="Kava-Cordeiro V."/>
            <person name="Margarido V.P."/>
            <person name="Mathioni S.M."/>
            <person name="Menck-Soares M.A."/>
            <person name="Murace N.K."/>
            <person name="Nicolas M.F."/>
            <person name="Oliveira C.E.C."/>
            <person name="Pagnan N.A.B."/>
            <person name="Pamphile J.A."/>
            <person name="Patussi E.V."/>
            <person name="Pereira L.F.P."/>
            <person name="Pereira-Ferrari L."/>
            <person name="Pinto F.G.S."/>
            <person name="Precoma C."/>
            <person name="Prioli A.J."/>
            <person name="Prioli S.M.A.P."/>
            <person name="Raittz R.T."/>
            <person name="Ramos H.J.O."/>
            <person name="Ribeiro E.M.S.F."/>
            <person name="Rigo L.U."/>
            <person name="Rocha C.L.M.S.C."/>
            <person name="Rocha S.N."/>
            <person name="Santos K."/>
            <person name="Satori D."/>
            <person name="Silva A.G."/>
            <person name="Simao R.C.G."/>
            <person name="Soares M.A.M."/>
            <person name="Souza E.M."/>
            <person name="Steffens M.B.R."/>
            <person name="Steindel M."/>
            <person name="Tadra-Sfeir M.Z."/>
            <person name="Takahashi E.K."/>
            <person name="Torres R.A."/>
            <person name="Valle J.S."/>
            <person name="Vernal J.I."/>
            <person name="Vilas-Boas L.A."/>
            <person name="Watanabe M.A.E."/>
            <person name="Weiss V.A."/>
            <person name="Yates M.A."/>
            <person name="Souza E.M."/>
        </authorList>
    </citation>
    <scope>NUCLEOTIDE SEQUENCE [LARGE SCALE GENOMIC DNA]</scope>
    <source>
        <strain evidence="4 5">SmR1</strain>
    </source>
</reference>
<dbReference type="Proteomes" id="UP000000329">
    <property type="component" value="Chromosome"/>
</dbReference>
<name>D8ISL5_HERSS</name>
<dbReference type="AlphaFoldDB" id="D8ISL5"/>
<sequence>MRRSGARRVLAGVLLLWAFMQAGWAQERKTIALGFTGRLSEPIAQSALQGAQLAIDEANALAAKRRSPLRFELLPQDDHGNENFAVNIARYYVKEKVAGVIGPWSSDAALATAAIYESAQIPQIGFTATSSQWTGMGNRMPFRVVGGTRELAATLAEVATRSLQGRRIFVIQSDAAYSRALADTLVENLGGSAQQIALARYQVGRRSTDFHAALKAAEAHQADVIVFVGLYPQARAFIDGANRTRTTARLLLTGGASNLSLPAPLELRLHVLEYEIARPHCPQWKVVTQTYQRRFGAAPTTYSFYAYDAASVLTAAIVQAGSDNGDKIATALHRMRHAGLHGTLSFDATGANAHPRYTLLRYQERWQAVEVFAPGSANARQEACS</sequence>
<dbReference type="EMBL" id="CP002039">
    <property type="protein sequence ID" value="ADJ65431.1"/>
    <property type="molecule type" value="Genomic_DNA"/>
</dbReference>
<keyword evidence="5" id="KW-1185">Reference proteome</keyword>
<dbReference type="CDD" id="cd06342">
    <property type="entry name" value="PBP1_ABC_LIVBP-like"/>
    <property type="match status" value="1"/>
</dbReference>
<dbReference type="eggNOG" id="COG0683">
    <property type="taxonomic scope" value="Bacteria"/>
</dbReference>
<feature type="domain" description="Leucine-binding protein" evidence="3">
    <location>
        <begin position="35"/>
        <end position="362"/>
    </location>
</feature>
<dbReference type="PANTHER" id="PTHR30483">
    <property type="entry name" value="LEUCINE-SPECIFIC-BINDING PROTEIN"/>
    <property type="match status" value="1"/>
</dbReference>
<dbReference type="KEGG" id="hse:Hsero_3960"/>
<evidence type="ECO:0000256" key="1">
    <source>
        <dbReference type="ARBA" id="ARBA00010062"/>
    </source>
</evidence>
<dbReference type="RefSeq" id="WP_013235891.1">
    <property type="nucleotide sequence ID" value="NC_014323.1"/>
</dbReference>
<dbReference type="InterPro" id="IPR028082">
    <property type="entry name" value="Peripla_BP_I"/>
</dbReference>
<evidence type="ECO:0000256" key="2">
    <source>
        <dbReference type="ARBA" id="ARBA00022729"/>
    </source>
</evidence>
<dbReference type="SUPFAM" id="SSF53822">
    <property type="entry name" value="Periplasmic binding protein-like I"/>
    <property type="match status" value="1"/>
</dbReference>
<dbReference type="Gene3D" id="3.40.50.2300">
    <property type="match status" value="2"/>
</dbReference>
<organism evidence="4 5">
    <name type="scientific">Herbaspirillum seropedicae (strain SmR1)</name>
    <dbReference type="NCBI Taxonomy" id="757424"/>
    <lineage>
        <taxon>Bacteria</taxon>
        <taxon>Pseudomonadati</taxon>
        <taxon>Pseudomonadota</taxon>
        <taxon>Betaproteobacteria</taxon>
        <taxon>Burkholderiales</taxon>
        <taxon>Oxalobacteraceae</taxon>
        <taxon>Herbaspirillum</taxon>
    </lineage>
</organism>
<dbReference type="PANTHER" id="PTHR30483:SF6">
    <property type="entry name" value="PERIPLASMIC BINDING PROTEIN OF ABC TRANSPORTER FOR NATURAL AMINO ACIDS"/>
    <property type="match status" value="1"/>
</dbReference>